<evidence type="ECO:0000256" key="1">
    <source>
        <dbReference type="ARBA" id="ARBA00005860"/>
    </source>
</evidence>
<dbReference type="STRING" id="6290.A0A0N4VZ23"/>
<dbReference type="EMBL" id="UZAF01005505">
    <property type="protein sequence ID" value="VDO15397.1"/>
    <property type="molecule type" value="Genomic_DNA"/>
</dbReference>
<evidence type="ECO:0000256" key="9">
    <source>
        <dbReference type="RuleBase" id="RU366077"/>
    </source>
</evidence>
<dbReference type="InterPro" id="IPR001577">
    <property type="entry name" value="Peptidase_M8"/>
</dbReference>
<evidence type="ECO:0000313" key="11">
    <source>
        <dbReference type="Proteomes" id="UP000268014"/>
    </source>
</evidence>
<dbReference type="Pfam" id="PF01457">
    <property type="entry name" value="Peptidase_M8"/>
    <property type="match status" value="1"/>
</dbReference>
<evidence type="ECO:0000256" key="3">
    <source>
        <dbReference type="ARBA" id="ARBA00022723"/>
    </source>
</evidence>
<dbReference type="GO" id="GO:0005737">
    <property type="term" value="C:cytoplasm"/>
    <property type="evidence" value="ECO:0007669"/>
    <property type="project" value="TreeGrafter"/>
</dbReference>
<dbReference type="SUPFAM" id="SSF55486">
    <property type="entry name" value="Metalloproteases ('zincins'), catalytic domain"/>
    <property type="match status" value="1"/>
</dbReference>
<organism evidence="12">
    <name type="scientific">Haemonchus placei</name>
    <name type="common">Barber's pole worm</name>
    <dbReference type="NCBI Taxonomy" id="6290"/>
    <lineage>
        <taxon>Eukaryota</taxon>
        <taxon>Metazoa</taxon>
        <taxon>Ecdysozoa</taxon>
        <taxon>Nematoda</taxon>
        <taxon>Chromadorea</taxon>
        <taxon>Rhabditida</taxon>
        <taxon>Rhabditina</taxon>
        <taxon>Rhabditomorpha</taxon>
        <taxon>Strongyloidea</taxon>
        <taxon>Trichostrongylidae</taxon>
        <taxon>Haemonchus</taxon>
    </lineage>
</organism>
<evidence type="ECO:0000256" key="8">
    <source>
        <dbReference type="PIRSR" id="PIRSR601577-2"/>
    </source>
</evidence>
<dbReference type="GO" id="GO:0006508">
    <property type="term" value="P:proteolysis"/>
    <property type="evidence" value="ECO:0007669"/>
    <property type="project" value="UniProtKB-KW"/>
</dbReference>
<feature type="binding site" evidence="8">
    <location>
        <position position="65"/>
    </location>
    <ligand>
        <name>Zn(2+)</name>
        <dbReference type="ChEBI" id="CHEBI:29105"/>
        <note>catalytic</note>
    </ligand>
</feature>
<comment type="cofactor">
    <cofactor evidence="8 9">
        <name>Zn(2+)</name>
        <dbReference type="ChEBI" id="CHEBI:29105"/>
    </cofactor>
    <text evidence="8 9">Binds 1 zinc ion per subunit.</text>
</comment>
<reference evidence="12" key="1">
    <citation type="submission" date="2017-02" db="UniProtKB">
        <authorList>
            <consortium name="WormBaseParasite"/>
        </authorList>
    </citation>
    <scope>IDENTIFICATION</scope>
</reference>
<dbReference type="GO" id="GO:0007155">
    <property type="term" value="P:cell adhesion"/>
    <property type="evidence" value="ECO:0007669"/>
    <property type="project" value="InterPro"/>
</dbReference>
<evidence type="ECO:0000256" key="5">
    <source>
        <dbReference type="ARBA" id="ARBA00022833"/>
    </source>
</evidence>
<keyword evidence="4 9" id="KW-0378">Hydrolase</keyword>
<dbReference type="GO" id="GO:0004222">
    <property type="term" value="F:metalloendopeptidase activity"/>
    <property type="evidence" value="ECO:0007669"/>
    <property type="project" value="UniProtKB-UniRule"/>
</dbReference>
<accession>A0A0N4VZ23</accession>
<dbReference type="AlphaFoldDB" id="A0A0N4VZ23"/>
<evidence type="ECO:0000256" key="7">
    <source>
        <dbReference type="ARBA" id="ARBA00039717"/>
    </source>
</evidence>
<gene>
    <name evidence="10" type="ORF">HPLM_LOCUS2540</name>
</gene>
<dbReference type="EC" id="3.4.24.-" evidence="9"/>
<keyword evidence="11" id="KW-1185">Reference proteome</keyword>
<keyword evidence="3 8" id="KW-0479">Metal-binding</keyword>
<sequence>MGLVPNVLDQFTRVDWETSKGSVKHDVYMITTPRVREEARRHFNCSTLEGAEVENQGMPGTLGIHWEKRVFELVKRSSDEGYIHSIATMENKGHGCSLVASEPPATIKMMKMKMMRRSCSCMQHRDL</sequence>
<proteinExistence type="inferred from homology"/>
<evidence type="ECO:0000256" key="2">
    <source>
        <dbReference type="ARBA" id="ARBA00022670"/>
    </source>
</evidence>
<reference evidence="10 11" key="2">
    <citation type="submission" date="2018-11" db="EMBL/GenBank/DDBJ databases">
        <authorList>
            <consortium name="Pathogen Informatics"/>
        </authorList>
    </citation>
    <scope>NUCLEOTIDE SEQUENCE [LARGE SCALE GENOMIC DNA]</scope>
    <source>
        <strain evidence="10 11">MHpl1</strain>
    </source>
</reference>
<protein>
    <recommendedName>
        <fullName evidence="7 9">Leishmanolysin-like peptidase</fullName>
        <ecNumber evidence="9">3.4.24.-</ecNumber>
    </recommendedName>
</protein>
<keyword evidence="2 9" id="KW-0645">Protease</keyword>
<evidence type="ECO:0000256" key="6">
    <source>
        <dbReference type="ARBA" id="ARBA00023049"/>
    </source>
</evidence>
<keyword evidence="6 8" id="KW-0482">Metalloprotease</keyword>
<dbReference type="PANTHER" id="PTHR10942">
    <property type="entry name" value="LEISHMANOLYSIN-LIKE PEPTIDASE"/>
    <property type="match status" value="1"/>
</dbReference>
<dbReference type="WBParaSite" id="HPLM_0000254401-mRNA-1">
    <property type="protein sequence ID" value="HPLM_0000254401-mRNA-1"/>
    <property type="gene ID" value="HPLM_0000254401"/>
</dbReference>
<comment type="similarity">
    <text evidence="1 9">Belongs to the peptidase M8 family.</text>
</comment>
<name>A0A0N4VZ23_HAEPC</name>
<evidence type="ECO:0000313" key="12">
    <source>
        <dbReference type="WBParaSite" id="HPLM_0000254401-mRNA-1"/>
    </source>
</evidence>
<dbReference type="Gene3D" id="3.90.132.10">
    <property type="entry name" value="Leishmanolysin , domain 2"/>
    <property type="match status" value="1"/>
</dbReference>
<dbReference type="GO" id="GO:0016020">
    <property type="term" value="C:membrane"/>
    <property type="evidence" value="ECO:0007669"/>
    <property type="project" value="InterPro"/>
</dbReference>
<evidence type="ECO:0000256" key="4">
    <source>
        <dbReference type="ARBA" id="ARBA00022801"/>
    </source>
</evidence>
<dbReference type="Proteomes" id="UP000268014">
    <property type="component" value="Unassembled WGS sequence"/>
</dbReference>
<dbReference type="PANTHER" id="PTHR10942:SF0">
    <property type="entry name" value="LEISHMANOLYSIN-LIKE PEPTIDASE"/>
    <property type="match status" value="1"/>
</dbReference>
<keyword evidence="5 8" id="KW-0862">Zinc</keyword>
<dbReference type="GO" id="GO:0046872">
    <property type="term" value="F:metal ion binding"/>
    <property type="evidence" value="ECO:0007669"/>
    <property type="project" value="UniProtKB-KW"/>
</dbReference>
<evidence type="ECO:0000313" key="10">
    <source>
        <dbReference type="EMBL" id="VDO15397.1"/>
    </source>
</evidence>
<dbReference type="OrthoDB" id="527990at2759"/>